<proteinExistence type="predicted"/>
<organism evidence="1 2">
    <name type="scientific">Pedobacter jamesrossensis</name>
    <dbReference type="NCBI Taxonomy" id="1908238"/>
    <lineage>
        <taxon>Bacteria</taxon>
        <taxon>Pseudomonadati</taxon>
        <taxon>Bacteroidota</taxon>
        <taxon>Sphingobacteriia</taxon>
        <taxon>Sphingobacteriales</taxon>
        <taxon>Sphingobacteriaceae</taxon>
        <taxon>Pedobacter</taxon>
    </lineage>
</organism>
<reference evidence="2" key="1">
    <citation type="journal article" date="2019" name="Int. J. Syst. Evol. Microbiol.">
        <title>The Global Catalogue of Microorganisms (GCM) 10K type strain sequencing project: providing services to taxonomists for standard genome sequencing and annotation.</title>
        <authorList>
            <consortium name="The Broad Institute Genomics Platform"/>
            <consortium name="The Broad Institute Genome Sequencing Center for Infectious Disease"/>
            <person name="Wu L."/>
            <person name="Ma J."/>
        </authorList>
    </citation>
    <scope>NUCLEOTIDE SEQUENCE [LARGE SCALE GENOMIC DNA]</scope>
    <source>
        <strain evidence="2">CCM 8689</strain>
    </source>
</reference>
<gene>
    <name evidence="1" type="ORF">ACFOUY_19285</name>
</gene>
<comment type="caution">
    <text evidence="1">The sequence shown here is derived from an EMBL/GenBank/DDBJ whole genome shotgun (WGS) entry which is preliminary data.</text>
</comment>
<accession>A0ABV8NPQ5</accession>
<sequence>MYLTPERIILVRSSVIVIGEVKDADSIFRITVDGVFRGYIQLLNGEYQMMAGCKMSRHKFNNIVEAMKMGIDKWNSLHDYIYD</sequence>
<name>A0ABV8NPQ5_9SPHI</name>
<dbReference type="EMBL" id="JBHSBY010000144">
    <property type="protein sequence ID" value="MFC4198859.1"/>
    <property type="molecule type" value="Genomic_DNA"/>
</dbReference>
<dbReference type="RefSeq" id="WP_378962907.1">
    <property type="nucleotide sequence ID" value="NZ_JBHRXC010000016.1"/>
</dbReference>
<protein>
    <submittedName>
        <fullName evidence="1">Uncharacterized protein</fullName>
    </submittedName>
</protein>
<keyword evidence="2" id="KW-1185">Reference proteome</keyword>
<dbReference type="Proteomes" id="UP001595792">
    <property type="component" value="Unassembled WGS sequence"/>
</dbReference>
<evidence type="ECO:0000313" key="2">
    <source>
        <dbReference type="Proteomes" id="UP001595792"/>
    </source>
</evidence>
<evidence type="ECO:0000313" key="1">
    <source>
        <dbReference type="EMBL" id="MFC4198859.1"/>
    </source>
</evidence>